<dbReference type="eggNOG" id="KOG2950">
    <property type="taxonomic scope" value="Eukaryota"/>
</dbReference>
<evidence type="ECO:0000256" key="2">
    <source>
        <dbReference type="SAM" id="MobiDB-lite"/>
    </source>
</evidence>
<feature type="region of interest" description="Disordered" evidence="2">
    <location>
        <begin position="255"/>
        <end position="298"/>
    </location>
</feature>
<dbReference type="SUPFAM" id="SSF55277">
    <property type="entry name" value="GYF domain"/>
    <property type="match status" value="1"/>
</dbReference>
<dbReference type="Pfam" id="PF02213">
    <property type="entry name" value="GYF"/>
    <property type="match status" value="1"/>
</dbReference>
<reference evidence="4 5" key="1">
    <citation type="journal article" date="2014" name="Nat. Commun.">
        <title>Molecular traces of alternative social organization in a termite genome.</title>
        <authorList>
            <person name="Terrapon N."/>
            <person name="Li C."/>
            <person name="Robertson H.M."/>
            <person name="Ji L."/>
            <person name="Meng X."/>
            <person name="Booth W."/>
            <person name="Chen Z."/>
            <person name="Childers C.P."/>
            <person name="Glastad K.M."/>
            <person name="Gokhale K."/>
            <person name="Gowin J."/>
            <person name="Gronenberg W."/>
            <person name="Hermansen R.A."/>
            <person name="Hu H."/>
            <person name="Hunt B.G."/>
            <person name="Huylmans A.K."/>
            <person name="Khalil S.M."/>
            <person name="Mitchell R.D."/>
            <person name="Munoz-Torres M.C."/>
            <person name="Mustard J.A."/>
            <person name="Pan H."/>
            <person name="Reese J.T."/>
            <person name="Scharf M.E."/>
            <person name="Sun F."/>
            <person name="Vogel H."/>
            <person name="Xiao J."/>
            <person name="Yang W."/>
            <person name="Yang Z."/>
            <person name="Yang Z."/>
            <person name="Zhou J."/>
            <person name="Zhu J."/>
            <person name="Brent C.S."/>
            <person name="Elsik C.G."/>
            <person name="Goodisman M.A."/>
            <person name="Liberles D.A."/>
            <person name="Roe R.M."/>
            <person name="Vargo E.L."/>
            <person name="Vilcinskas A."/>
            <person name="Wang J."/>
            <person name="Bornberg-Bauer E."/>
            <person name="Korb J."/>
            <person name="Zhang G."/>
            <person name="Liebig J."/>
        </authorList>
    </citation>
    <scope>NUCLEOTIDE SEQUENCE [LARGE SCALE GENOMIC DNA]</scope>
    <source>
        <tissue evidence="4">Whole organism</tissue>
    </source>
</reference>
<evidence type="ECO:0000256" key="1">
    <source>
        <dbReference type="SAM" id="Coils"/>
    </source>
</evidence>
<dbReference type="Gene3D" id="3.30.1490.40">
    <property type="match status" value="1"/>
</dbReference>
<evidence type="ECO:0000313" key="5">
    <source>
        <dbReference type="Proteomes" id="UP000027135"/>
    </source>
</evidence>
<dbReference type="InterPro" id="IPR003169">
    <property type="entry name" value="GYF"/>
</dbReference>
<dbReference type="FunFam" id="3.30.1490.40:FF:000005">
    <property type="entry name" value="CD2 antigen cytoplasmic tail-binding protein 2"/>
    <property type="match status" value="1"/>
</dbReference>
<dbReference type="PROSITE" id="PS50829">
    <property type="entry name" value="GYF"/>
    <property type="match status" value="1"/>
</dbReference>
<dbReference type="OrthoDB" id="331341at2759"/>
<feature type="compositionally biased region" description="Low complexity" evidence="2">
    <location>
        <begin position="274"/>
        <end position="284"/>
    </location>
</feature>
<proteinExistence type="predicted"/>
<dbReference type="AlphaFoldDB" id="A0A067QUY2"/>
<feature type="compositionally biased region" description="Low complexity" evidence="2">
    <location>
        <begin position="182"/>
        <end position="192"/>
    </location>
</feature>
<feature type="region of interest" description="Disordered" evidence="2">
    <location>
        <begin position="113"/>
        <end position="132"/>
    </location>
</feature>
<dbReference type="Proteomes" id="UP000027135">
    <property type="component" value="Unassembled WGS sequence"/>
</dbReference>
<dbReference type="FunCoup" id="A0A067QUY2">
    <property type="interactions" value="1569"/>
</dbReference>
<feature type="domain" description="GYF" evidence="3">
    <location>
        <begin position="301"/>
        <end position="357"/>
    </location>
</feature>
<dbReference type="EMBL" id="KK853235">
    <property type="protein sequence ID" value="KDR09559.1"/>
    <property type="molecule type" value="Genomic_DNA"/>
</dbReference>
<name>A0A067QUY2_ZOONE</name>
<dbReference type="InterPro" id="IPR039905">
    <property type="entry name" value="CD2BP2/Lin1"/>
</dbReference>
<sequence length="360" mass="40960">MPKRKLEDELEEDWADTGTKIKQTNKKNSLDSDEEDDGEEKTYDILAEDEIEGQEEGAAGFDGEVRITPFNMKEELEEGHFDTEGNYHWKKGAEIKDNWLENIDWVKIKKTDKLPQETEGNGSDSESDYSDVGTPFDHIAVYKQMLELMKPGESVAKSLRRLGGNKSLSASERWRRKKAGQDDGTQDNQQQVTDLTELANRLLTKTGNMDIYQESYEHIVKLIENAERKNVRMQSRPAADYEDALDMYADDFDEKEKARMEQQAEKKKSRGEEVAGVSGESENGGATGNGTASGGQGDSQEVMWEFKWDEKSTDIHGPHTSSQMQSWVDEGYFKKSVLVRKCSTDGQFYNSSRVDFELYM</sequence>
<dbReference type="InParanoid" id="A0A067QUY2"/>
<dbReference type="CDD" id="cd00072">
    <property type="entry name" value="GYF"/>
    <property type="match status" value="1"/>
</dbReference>
<keyword evidence="1" id="KW-0175">Coiled coil</keyword>
<evidence type="ECO:0000313" key="4">
    <source>
        <dbReference type="EMBL" id="KDR09559.1"/>
    </source>
</evidence>
<dbReference type="GO" id="GO:0005682">
    <property type="term" value="C:U5 snRNP"/>
    <property type="evidence" value="ECO:0007669"/>
    <property type="project" value="InterPro"/>
</dbReference>
<dbReference type="OMA" id="GENTNFY"/>
<accession>A0A067QUY2</accession>
<keyword evidence="5" id="KW-1185">Reference proteome</keyword>
<dbReference type="InterPro" id="IPR035445">
    <property type="entry name" value="GYF-like_dom_sf"/>
</dbReference>
<dbReference type="SMART" id="SM00444">
    <property type="entry name" value="GYF"/>
    <property type="match status" value="1"/>
</dbReference>
<feature type="compositionally biased region" description="Basic and acidic residues" evidence="2">
    <location>
        <begin position="255"/>
        <end position="273"/>
    </location>
</feature>
<protein>
    <submittedName>
        <fullName evidence="4">LIN1-like protein</fullName>
    </submittedName>
</protein>
<feature type="compositionally biased region" description="Gly residues" evidence="2">
    <location>
        <begin position="285"/>
        <end position="297"/>
    </location>
</feature>
<feature type="region of interest" description="Disordered" evidence="2">
    <location>
        <begin position="166"/>
        <end position="192"/>
    </location>
</feature>
<organism evidence="4 5">
    <name type="scientific">Zootermopsis nevadensis</name>
    <name type="common">Dampwood termite</name>
    <dbReference type="NCBI Taxonomy" id="136037"/>
    <lineage>
        <taxon>Eukaryota</taxon>
        <taxon>Metazoa</taxon>
        <taxon>Ecdysozoa</taxon>
        <taxon>Arthropoda</taxon>
        <taxon>Hexapoda</taxon>
        <taxon>Insecta</taxon>
        <taxon>Pterygota</taxon>
        <taxon>Neoptera</taxon>
        <taxon>Polyneoptera</taxon>
        <taxon>Dictyoptera</taxon>
        <taxon>Blattodea</taxon>
        <taxon>Blattoidea</taxon>
        <taxon>Termitoidae</taxon>
        <taxon>Termopsidae</taxon>
        <taxon>Zootermopsis</taxon>
    </lineage>
</organism>
<feature type="coiled-coil region" evidence="1">
    <location>
        <begin position="209"/>
        <end position="236"/>
    </location>
</feature>
<dbReference type="PANTHER" id="PTHR13138:SF3">
    <property type="entry name" value="CD2 ANTIGEN CYTOPLASMIC TAIL-BINDING PROTEIN 2"/>
    <property type="match status" value="1"/>
</dbReference>
<dbReference type="PANTHER" id="PTHR13138">
    <property type="entry name" value="PROTEIN LIN1"/>
    <property type="match status" value="1"/>
</dbReference>
<dbReference type="STRING" id="136037.A0A067QUY2"/>
<gene>
    <name evidence="4" type="ORF">L798_00518</name>
</gene>
<feature type="region of interest" description="Disordered" evidence="2">
    <location>
        <begin position="1"/>
        <end position="41"/>
    </location>
</feature>
<evidence type="ECO:0000259" key="3">
    <source>
        <dbReference type="PROSITE" id="PS50829"/>
    </source>
</evidence>